<accession>A0A3B0TD46</accession>
<evidence type="ECO:0000256" key="1">
    <source>
        <dbReference type="ARBA" id="ARBA00004651"/>
    </source>
</evidence>
<feature type="transmembrane region" description="Helical" evidence="7">
    <location>
        <begin position="78"/>
        <end position="102"/>
    </location>
</feature>
<proteinExistence type="predicted"/>
<reference evidence="9" key="1">
    <citation type="submission" date="2018-06" db="EMBL/GenBank/DDBJ databases">
        <authorList>
            <person name="Zhirakovskaya E."/>
        </authorList>
    </citation>
    <scope>NUCLEOTIDE SEQUENCE</scope>
</reference>
<evidence type="ECO:0000256" key="7">
    <source>
        <dbReference type="SAM" id="Phobius"/>
    </source>
</evidence>
<keyword evidence="3" id="KW-1003">Cell membrane</keyword>
<keyword evidence="6 7" id="KW-0472">Membrane</keyword>
<dbReference type="GO" id="GO:0005886">
    <property type="term" value="C:plasma membrane"/>
    <property type="evidence" value="ECO:0007669"/>
    <property type="project" value="UniProtKB-SubCell"/>
</dbReference>
<dbReference type="SUPFAM" id="SSF161098">
    <property type="entry name" value="MetI-like"/>
    <property type="match status" value="1"/>
</dbReference>
<keyword evidence="4 7" id="KW-0812">Transmembrane</keyword>
<evidence type="ECO:0000256" key="6">
    <source>
        <dbReference type="ARBA" id="ARBA00023136"/>
    </source>
</evidence>
<dbReference type="Gene3D" id="1.10.3720.10">
    <property type="entry name" value="MetI-like"/>
    <property type="match status" value="1"/>
</dbReference>
<feature type="transmembrane region" description="Helical" evidence="7">
    <location>
        <begin position="184"/>
        <end position="209"/>
    </location>
</feature>
<evidence type="ECO:0000313" key="9">
    <source>
        <dbReference type="EMBL" id="VAW14053.1"/>
    </source>
</evidence>
<dbReference type="PANTHER" id="PTHR43744">
    <property type="entry name" value="ABC TRANSPORTER PERMEASE PROTEIN MG189-RELATED-RELATED"/>
    <property type="match status" value="1"/>
</dbReference>
<keyword evidence="5 7" id="KW-1133">Transmembrane helix</keyword>
<keyword evidence="2" id="KW-0813">Transport</keyword>
<dbReference type="CDD" id="cd06261">
    <property type="entry name" value="TM_PBP2"/>
    <property type="match status" value="1"/>
</dbReference>
<sequence>MTRAAITTHLILIAGAVFLLTPVALIILSSTHSTATLVGEGPQLSWGGRAVENYARVFNFEAGFTKGVSLAAMLKNSAIVALGSAVLTTVFSLLTAYAIVFFRLRAANFIFWLVFLTLLFPIESRIIPTYGITTELGLINTHLGIILPTLSLALGTFFFRQYFLTIPKEFLEAATLDGAGPVRFLIDFIVPLSFARAGAIFTIAFMIGWNQYLWPLMISTDDSLYTLVRGIRLMGQASGPGMALLTITILPPLAMLIVFQRWFFSGLVEKQGLDE</sequence>
<evidence type="ECO:0000256" key="4">
    <source>
        <dbReference type="ARBA" id="ARBA00022692"/>
    </source>
</evidence>
<feature type="transmembrane region" description="Helical" evidence="7">
    <location>
        <begin position="242"/>
        <end position="264"/>
    </location>
</feature>
<dbReference type="Pfam" id="PF00528">
    <property type="entry name" value="BPD_transp_1"/>
    <property type="match status" value="1"/>
</dbReference>
<evidence type="ECO:0000256" key="2">
    <source>
        <dbReference type="ARBA" id="ARBA00022448"/>
    </source>
</evidence>
<protein>
    <submittedName>
        <fullName evidence="9">Glycerol-3-phosphate ABC transporter, permease protein UgpE (TC 3.A.1.1.3)</fullName>
    </submittedName>
</protein>
<dbReference type="PANTHER" id="PTHR43744:SF8">
    <property type="entry name" value="SN-GLYCEROL-3-PHOSPHATE TRANSPORT SYSTEM PERMEASE PROTEIN UGPE"/>
    <property type="match status" value="1"/>
</dbReference>
<dbReference type="PROSITE" id="PS50928">
    <property type="entry name" value="ABC_TM1"/>
    <property type="match status" value="1"/>
</dbReference>
<feature type="transmembrane region" description="Helical" evidence="7">
    <location>
        <begin position="109"/>
        <end position="127"/>
    </location>
</feature>
<comment type="subcellular location">
    <subcellularLocation>
        <location evidence="1">Cell membrane</location>
        <topology evidence="1">Multi-pass membrane protein</topology>
    </subcellularLocation>
</comment>
<dbReference type="AlphaFoldDB" id="A0A3B0TD46"/>
<organism evidence="9">
    <name type="scientific">hydrothermal vent metagenome</name>
    <dbReference type="NCBI Taxonomy" id="652676"/>
    <lineage>
        <taxon>unclassified sequences</taxon>
        <taxon>metagenomes</taxon>
        <taxon>ecological metagenomes</taxon>
    </lineage>
</organism>
<evidence type="ECO:0000256" key="5">
    <source>
        <dbReference type="ARBA" id="ARBA00022989"/>
    </source>
</evidence>
<dbReference type="InterPro" id="IPR000515">
    <property type="entry name" value="MetI-like"/>
</dbReference>
<name>A0A3B0TD46_9ZZZZ</name>
<evidence type="ECO:0000256" key="3">
    <source>
        <dbReference type="ARBA" id="ARBA00022475"/>
    </source>
</evidence>
<evidence type="ECO:0000259" key="8">
    <source>
        <dbReference type="PROSITE" id="PS50928"/>
    </source>
</evidence>
<feature type="transmembrane region" description="Helical" evidence="7">
    <location>
        <begin position="139"/>
        <end position="163"/>
    </location>
</feature>
<dbReference type="EMBL" id="UOEM01000069">
    <property type="protein sequence ID" value="VAW14053.1"/>
    <property type="molecule type" value="Genomic_DNA"/>
</dbReference>
<dbReference type="InterPro" id="IPR035906">
    <property type="entry name" value="MetI-like_sf"/>
</dbReference>
<dbReference type="GO" id="GO:0055085">
    <property type="term" value="P:transmembrane transport"/>
    <property type="evidence" value="ECO:0007669"/>
    <property type="project" value="InterPro"/>
</dbReference>
<feature type="domain" description="ABC transmembrane type-1" evidence="8">
    <location>
        <begin position="74"/>
        <end position="259"/>
    </location>
</feature>
<gene>
    <name evidence="9" type="ORF">MNBD_ALPHA09-439</name>
</gene>